<gene>
    <name evidence="2" type="ORF">FDP25_12950</name>
</gene>
<feature type="domain" description="AMP-dependent synthetase/ligase" evidence="1">
    <location>
        <begin position="8"/>
        <end position="334"/>
    </location>
</feature>
<reference evidence="2 3" key="1">
    <citation type="submission" date="2019-05" db="EMBL/GenBank/DDBJ databases">
        <title>Roseovarius bejariae sp. nov., a moderately halophylic bacterium isolated from a saline soil in Rambla Salada (Murcia).</title>
        <authorList>
            <person name="Castro D.J."/>
            <person name="Gomez-Altuve A."/>
            <person name="Reina J.C."/>
            <person name="Rodriguez M."/>
            <person name="Sampedro I."/>
            <person name="Llamas I."/>
            <person name="Martinez-Checa F."/>
        </authorList>
    </citation>
    <scope>NUCLEOTIDE SEQUENCE [LARGE SCALE GENOMIC DNA]</scope>
    <source>
        <strain evidence="2 3">A21</strain>
    </source>
</reference>
<dbReference type="OrthoDB" id="9803968at2"/>
<dbReference type="PANTHER" id="PTHR43767:SF1">
    <property type="entry name" value="NONRIBOSOMAL PEPTIDE SYNTHASE PES1 (EUROFUNG)-RELATED"/>
    <property type="match status" value="1"/>
</dbReference>
<dbReference type="InterPro" id="IPR000873">
    <property type="entry name" value="AMP-dep_synth/lig_dom"/>
</dbReference>
<protein>
    <recommendedName>
        <fullName evidence="1">AMP-dependent synthetase/ligase domain-containing protein</fullName>
    </recommendedName>
</protein>
<keyword evidence="3" id="KW-1185">Reference proteome</keyword>
<dbReference type="RefSeq" id="WP_154152411.1">
    <property type="nucleotide sequence ID" value="NZ_SZWE01000001.1"/>
</dbReference>
<evidence type="ECO:0000259" key="1">
    <source>
        <dbReference type="Pfam" id="PF00501"/>
    </source>
</evidence>
<organism evidence="2 3">
    <name type="scientific">Roseovarius bejariae</name>
    <dbReference type="NCBI Taxonomy" id="2576383"/>
    <lineage>
        <taxon>Bacteria</taxon>
        <taxon>Pseudomonadati</taxon>
        <taxon>Pseudomonadota</taxon>
        <taxon>Alphaproteobacteria</taxon>
        <taxon>Rhodobacterales</taxon>
        <taxon>Roseobacteraceae</taxon>
        <taxon>Roseovarius</taxon>
    </lineage>
</organism>
<dbReference type="Gene3D" id="3.40.50.12780">
    <property type="entry name" value="N-terminal domain of ligase-like"/>
    <property type="match status" value="1"/>
</dbReference>
<evidence type="ECO:0000313" key="3">
    <source>
        <dbReference type="Proteomes" id="UP000564704"/>
    </source>
</evidence>
<comment type="caution">
    <text evidence="2">The sequence shown here is derived from an EMBL/GenBank/DDBJ whole genome shotgun (WGS) entry which is preliminary data.</text>
</comment>
<dbReference type="Proteomes" id="UP000564704">
    <property type="component" value="Unassembled WGS sequence"/>
</dbReference>
<dbReference type="PROSITE" id="PS00455">
    <property type="entry name" value="AMP_BINDING"/>
    <property type="match status" value="1"/>
</dbReference>
<dbReference type="EMBL" id="SZWE01000001">
    <property type="protein sequence ID" value="MRU16344.1"/>
    <property type="molecule type" value="Genomic_DNA"/>
</dbReference>
<sequence>MTDLLDHFDAAVARHPERVAIVDGSGREVTFQELQSLSRGLAEEWRAKGVRPGDRVLMAMGVNVELYASLAALWSLGATVVLPEPAMGLKGLRHAVATTKPKAFCAKGLYRFLKLIIPGLWRVPVLRPHAPAEVTEVKERVNEAVALISFTSGTTGAPKAIPRSHFFLMAQYDAVASILESEGEERDLVAFPVFTLVNLAAGRTSILPCWKMSRLARLTPARLGDWLRETGATRALLPPSLAGLLPGAGKTGLRHVFTGGGPVFPNVVKRLQDDLGVDVTCVYGSTEAEPIAHLKGQEIDAEDMEEMARGAGLLVGRPVPEVRLRICEGEIEVTGDHVNKSYLDPAQTRENKIFEGDDVWHRTGDAGRLDTQGRLWLWGRVGDEVDGPDGPIHPFVVEVAAAGWKGVTHCALMEKSNSPVLLIEGERRYLPEWKEAARTLGIEKLELVSAMPMDARHHSKIDRVKLARMLNG</sequence>
<evidence type="ECO:0000313" key="2">
    <source>
        <dbReference type="EMBL" id="MRU16344.1"/>
    </source>
</evidence>
<dbReference type="InterPro" id="IPR050237">
    <property type="entry name" value="ATP-dep_AMP-bd_enzyme"/>
</dbReference>
<dbReference type="SUPFAM" id="SSF56801">
    <property type="entry name" value="Acetyl-CoA synthetase-like"/>
    <property type="match status" value="1"/>
</dbReference>
<dbReference type="AlphaFoldDB" id="A0A844D296"/>
<dbReference type="InterPro" id="IPR020845">
    <property type="entry name" value="AMP-binding_CS"/>
</dbReference>
<proteinExistence type="predicted"/>
<dbReference type="Pfam" id="PF00501">
    <property type="entry name" value="AMP-binding"/>
    <property type="match status" value="1"/>
</dbReference>
<name>A0A844D296_9RHOB</name>
<dbReference type="PANTHER" id="PTHR43767">
    <property type="entry name" value="LONG-CHAIN-FATTY-ACID--COA LIGASE"/>
    <property type="match status" value="1"/>
</dbReference>
<accession>A0A844D296</accession>
<dbReference type="InterPro" id="IPR042099">
    <property type="entry name" value="ANL_N_sf"/>
</dbReference>